<reference evidence="3 4" key="1">
    <citation type="submission" date="2019-12" db="EMBL/GenBank/DDBJ databases">
        <authorList>
            <person name="Li M."/>
        </authorList>
    </citation>
    <scope>NUCLEOTIDE SEQUENCE [LARGE SCALE GENOMIC DNA]</scope>
    <source>
        <strain evidence="3 4">GBMRC 2046</strain>
    </source>
</reference>
<dbReference type="GO" id="GO:0016410">
    <property type="term" value="F:N-acyltransferase activity"/>
    <property type="evidence" value="ECO:0007669"/>
    <property type="project" value="TreeGrafter"/>
</dbReference>
<proteinExistence type="predicted"/>
<comment type="caution">
    <text evidence="3">The sequence shown here is derived from an EMBL/GenBank/DDBJ whole genome shotgun (WGS) entry which is preliminary data.</text>
</comment>
<dbReference type="GO" id="GO:0046677">
    <property type="term" value="P:response to antibiotic"/>
    <property type="evidence" value="ECO:0007669"/>
    <property type="project" value="UniProtKB-KW"/>
</dbReference>
<gene>
    <name evidence="3" type="ORF">GR183_13050</name>
</gene>
<evidence type="ECO:0000259" key="2">
    <source>
        <dbReference type="PROSITE" id="PS51186"/>
    </source>
</evidence>
<feature type="domain" description="N-acetyltransferase" evidence="2">
    <location>
        <begin position="1"/>
        <end position="160"/>
    </location>
</feature>
<dbReference type="Proteomes" id="UP000433101">
    <property type="component" value="Unassembled WGS sequence"/>
</dbReference>
<dbReference type="PANTHER" id="PTHR31438">
    <property type="entry name" value="LYSINE N-ACYLTRANSFERASE C17G9.06C-RELATED"/>
    <property type="match status" value="1"/>
</dbReference>
<protein>
    <submittedName>
        <fullName evidence="3">GNAT family N-acetyltransferase</fullName>
    </submittedName>
</protein>
<dbReference type="InterPro" id="IPR000182">
    <property type="entry name" value="GNAT_dom"/>
</dbReference>
<keyword evidence="4" id="KW-1185">Reference proteome</keyword>
<dbReference type="RefSeq" id="WP_160776086.1">
    <property type="nucleotide sequence ID" value="NZ_WUMV01000006.1"/>
</dbReference>
<dbReference type="SUPFAM" id="SSF55729">
    <property type="entry name" value="Acyl-CoA N-acyltransferases (Nat)"/>
    <property type="match status" value="1"/>
</dbReference>
<keyword evidence="3" id="KW-0808">Transferase</keyword>
<dbReference type="EMBL" id="WUMV01000006">
    <property type="protein sequence ID" value="MXN65835.1"/>
    <property type="molecule type" value="Genomic_DNA"/>
</dbReference>
<evidence type="ECO:0000256" key="1">
    <source>
        <dbReference type="ARBA" id="ARBA00023251"/>
    </source>
</evidence>
<organism evidence="3 4">
    <name type="scientific">Stappia sediminis</name>
    <dbReference type="NCBI Taxonomy" id="2692190"/>
    <lineage>
        <taxon>Bacteria</taxon>
        <taxon>Pseudomonadati</taxon>
        <taxon>Pseudomonadota</taxon>
        <taxon>Alphaproteobacteria</taxon>
        <taxon>Hyphomicrobiales</taxon>
        <taxon>Stappiaceae</taxon>
        <taxon>Stappia</taxon>
    </lineage>
</organism>
<keyword evidence="1" id="KW-0046">Antibiotic resistance</keyword>
<evidence type="ECO:0000313" key="4">
    <source>
        <dbReference type="Proteomes" id="UP000433101"/>
    </source>
</evidence>
<name>A0A7X3S8J7_9HYPH</name>
<dbReference type="Pfam" id="PF13523">
    <property type="entry name" value="Acetyltransf_8"/>
    <property type="match status" value="1"/>
</dbReference>
<dbReference type="PROSITE" id="PS51186">
    <property type="entry name" value="GNAT"/>
    <property type="match status" value="1"/>
</dbReference>
<dbReference type="Gene3D" id="3.40.630.30">
    <property type="match status" value="1"/>
</dbReference>
<dbReference type="AlphaFoldDB" id="A0A7X3S8J7"/>
<evidence type="ECO:0000313" key="3">
    <source>
        <dbReference type="EMBL" id="MXN65835.1"/>
    </source>
</evidence>
<accession>A0A7X3S8J7</accession>
<sequence>MILRPATMTDVPMLRYWDTKAHVREGLGANHDGNWEAELQNDADWGECMIAEEKGRPVGFIRIIDPAREETHYWGDVEADLRAVDIWIGEEADLGRGLGGIMMRLALEKCFADPHVKAVLLDPTVANIRAHRFYERLGFRFIERKRLGNDDCRVYRLERDGFAG</sequence>
<dbReference type="PANTHER" id="PTHR31438:SF1">
    <property type="entry name" value="LYSINE N-ACYLTRANSFERASE C17G9.06C-RELATED"/>
    <property type="match status" value="1"/>
</dbReference>
<dbReference type="InterPro" id="IPR016181">
    <property type="entry name" value="Acyl_CoA_acyltransferase"/>
</dbReference>